<evidence type="ECO:0000256" key="2">
    <source>
        <dbReference type="SAM" id="SignalP"/>
    </source>
</evidence>
<dbReference type="AlphaFoldDB" id="A0A9D2LH99"/>
<sequence length="144" mass="14956">MKRQFALLLTSVLLVFALTACGGDDKDASHSTGEQNTAGDSIQDAGDNIADAGQDILDAGEDILDPNDHNGTDNGTDRNDADRDNADLRDDSALTDGSTATEGTATKQSGRVGVSYGQMLRNARVHDTDGFLKDGENAVSPGTA</sequence>
<accession>A0A9D2LH99</accession>
<feature type="compositionally biased region" description="Basic and acidic residues" evidence="1">
    <location>
        <begin position="66"/>
        <end position="92"/>
    </location>
</feature>
<feature type="signal peptide" evidence="2">
    <location>
        <begin position="1"/>
        <end position="22"/>
    </location>
</feature>
<comment type="caution">
    <text evidence="3">The sequence shown here is derived from an EMBL/GenBank/DDBJ whole genome shotgun (WGS) entry which is preliminary data.</text>
</comment>
<dbReference type="EMBL" id="DWZJ01000013">
    <property type="protein sequence ID" value="HJB12495.1"/>
    <property type="molecule type" value="Genomic_DNA"/>
</dbReference>
<feature type="compositionally biased region" description="Polar residues" evidence="1">
    <location>
        <begin position="30"/>
        <end position="40"/>
    </location>
</feature>
<reference evidence="3" key="2">
    <citation type="submission" date="2021-04" db="EMBL/GenBank/DDBJ databases">
        <authorList>
            <person name="Gilroy R."/>
        </authorList>
    </citation>
    <scope>NUCLEOTIDE SEQUENCE</scope>
    <source>
        <strain evidence="3">ChiBcec18-1249</strain>
    </source>
</reference>
<gene>
    <name evidence="3" type="ORF">H9787_02135</name>
</gene>
<dbReference type="PROSITE" id="PS51257">
    <property type="entry name" value="PROKAR_LIPOPROTEIN"/>
    <property type="match status" value="1"/>
</dbReference>
<organism evidence="3 4">
    <name type="scientific">Candidatus Oscillibacter excrementigallinarum</name>
    <dbReference type="NCBI Taxonomy" id="2838716"/>
    <lineage>
        <taxon>Bacteria</taxon>
        <taxon>Bacillati</taxon>
        <taxon>Bacillota</taxon>
        <taxon>Clostridia</taxon>
        <taxon>Eubacteriales</taxon>
        <taxon>Oscillospiraceae</taxon>
        <taxon>Oscillibacter</taxon>
    </lineage>
</organism>
<feature type="compositionally biased region" description="Polar residues" evidence="1">
    <location>
        <begin position="95"/>
        <end position="109"/>
    </location>
</feature>
<dbReference type="Proteomes" id="UP000823824">
    <property type="component" value="Unassembled WGS sequence"/>
</dbReference>
<name>A0A9D2LH99_9FIRM</name>
<evidence type="ECO:0000256" key="1">
    <source>
        <dbReference type="SAM" id="MobiDB-lite"/>
    </source>
</evidence>
<keyword evidence="2" id="KW-0732">Signal</keyword>
<proteinExistence type="predicted"/>
<evidence type="ECO:0000313" key="4">
    <source>
        <dbReference type="Proteomes" id="UP000823824"/>
    </source>
</evidence>
<reference evidence="3" key="1">
    <citation type="journal article" date="2021" name="PeerJ">
        <title>Extensive microbial diversity within the chicken gut microbiome revealed by metagenomics and culture.</title>
        <authorList>
            <person name="Gilroy R."/>
            <person name="Ravi A."/>
            <person name="Getino M."/>
            <person name="Pursley I."/>
            <person name="Horton D.L."/>
            <person name="Alikhan N.F."/>
            <person name="Baker D."/>
            <person name="Gharbi K."/>
            <person name="Hall N."/>
            <person name="Watson M."/>
            <person name="Adriaenssens E.M."/>
            <person name="Foster-Nyarko E."/>
            <person name="Jarju S."/>
            <person name="Secka A."/>
            <person name="Antonio M."/>
            <person name="Oren A."/>
            <person name="Chaudhuri R.R."/>
            <person name="La Ragione R."/>
            <person name="Hildebrand F."/>
            <person name="Pallen M.J."/>
        </authorList>
    </citation>
    <scope>NUCLEOTIDE SEQUENCE</scope>
    <source>
        <strain evidence="3">ChiBcec18-1249</strain>
    </source>
</reference>
<protein>
    <submittedName>
        <fullName evidence="3">Uncharacterized protein</fullName>
    </submittedName>
</protein>
<feature type="chain" id="PRO_5038473906" evidence="2">
    <location>
        <begin position="23"/>
        <end position="144"/>
    </location>
</feature>
<evidence type="ECO:0000313" key="3">
    <source>
        <dbReference type="EMBL" id="HJB12495.1"/>
    </source>
</evidence>
<feature type="region of interest" description="Disordered" evidence="1">
    <location>
        <begin position="24"/>
        <end position="113"/>
    </location>
</feature>